<proteinExistence type="inferred from homology"/>
<dbReference type="SMART" id="SM00020">
    <property type="entry name" value="Tryp_SPc"/>
    <property type="match status" value="1"/>
</dbReference>
<dbReference type="EMBL" id="BTSY01000003">
    <property type="protein sequence ID" value="GMT18533.1"/>
    <property type="molecule type" value="Genomic_DNA"/>
</dbReference>
<accession>A0AAV5VJV1</accession>
<keyword evidence="3" id="KW-0732">Signal</keyword>
<dbReference type="SUPFAM" id="SSF50494">
    <property type="entry name" value="Trypsin-like serine proteases"/>
    <property type="match status" value="1"/>
</dbReference>
<dbReference type="Proteomes" id="UP001432322">
    <property type="component" value="Unassembled WGS sequence"/>
</dbReference>
<sequence length="283" mass="31053">FFQMHLFLGLIALVGLASAQSCGETPIAPNLQTSAARPSVFIVGGTEAVPYSWPWAAVVCKYDWFGACDFHIGGSVIARDWVLTSASFLFGTNTSSYGLQTGVFNQFDQNEKYEQFVKISEIHIHPQFNQDTYKNDIALLKVAKDLRLDQATWPVCLPAKDDSTTKPGQSQWFAGWGYISATQSGDATAKLHQALLPIDDNSDCNSYYRDTLSSGQMCVGKPKTTTCNLDVGGPLMQQPKAGGIWHQYGVASRRSTQCENASVFTRVTSYCDWIASVTGIHCF</sequence>
<dbReference type="Pfam" id="PF00089">
    <property type="entry name" value="Trypsin"/>
    <property type="match status" value="1"/>
</dbReference>
<reference evidence="5" key="1">
    <citation type="submission" date="2023-10" db="EMBL/GenBank/DDBJ databases">
        <title>Genome assembly of Pristionchus species.</title>
        <authorList>
            <person name="Yoshida K."/>
            <person name="Sommer R.J."/>
        </authorList>
    </citation>
    <scope>NUCLEOTIDE SEQUENCE</scope>
    <source>
        <strain evidence="5">RS5133</strain>
    </source>
</reference>
<dbReference type="InterPro" id="IPR001254">
    <property type="entry name" value="Trypsin_dom"/>
</dbReference>
<dbReference type="PANTHER" id="PTHR24256">
    <property type="entry name" value="TRYPTASE-RELATED"/>
    <property type="match status" value="1"/>
</dbReference>
<evidence type="ECO:0000259" key="4">
    <source>
        <dbReference type="PROSITE" id="PS50240"/>
    </source>
</evidence>
<comment type="caution">
    <text evidence="5">The sequence shown here is derived from an EMBL/GenBank/DDBJ whole genome shotgun (WGS) entry which is preliminary data.</text>
</comment>
<feature type="chain" id="PRO_5043899176" description="Peptidase S1 domain-containing protein" evidence="3">
    <location>
        <begin position="20"/>
        <end position="283"/>
    </location>
</feature>
<keyword evidence="1" id="KW-1015">Disulfide bond</keyword>
<evidence type="ECO:0000313" key="6">
    <source>
        <dbReference type="Proteomes" id="UP001432322"/>
    </source>
</evidence>
<dbReference type="PROSITE" id="PS50240">
    <property type="entry name" value="TRYPSIN_DOM"/>
    <property type="match status" value="1"/>
</dbReference>
<feature type="non-terminal residue" evidence="5">
    <location>
        <position position="1"/>
    </location>
</feature>
<dbReference type="PRINTS" id="PR00722">
    <property type="entry name" value="CHYMOTRYPSIN"/>
</dbReference>
<dbReference type="CDD" id="cd00190">
    <property type="entry name" value="Tryp_SPc"/>
    <property type="match status" value="1"/>
</dbReference>
<evidence type="ECO:0000256" key="1">
    <source>
        <dbReference type="ARBA" id="ARBA00023157"/>
    </source>
</evidence>
<gene>
    <name evidence="5" type="ORF">PFISCL1PPCAC_9830</name>
</gene>
<feature type="domain" description="Peptidase S1" evidence="4">
    <location>
        <begin position="42"/>
        <end position="279"/>
    </location>
</feature>
<keyword evidence="6" id="KW-1185">Reference proteome</keyword>
<evidence type="ECO:0000313" key="5">
    <source>
        <dbReference type="EMBL" id="GMT18533.1"/>
    </source>
</evidence>
<dbReference type="InterPro" id="IPR001314">
    <property type="entry name" value="Peptidase_S1A"/>
</dbReference>
<evidence type="ECO:0000256" key="2">
    <source>
        <dbReference type="ARBA" id="ARBA00024195"/>
    </source>
</evidence>
<dbReference type="InterPro" id="IPR009003">
    <property type="entry name" value="Peptidase_S1_PA"/>
</dbReference>
<name>A0AAV5VJV1_9BILA</name>
<feature type="signal peptide" evidence="3">
    <location>
        <begin position="1"/>
        <end position="19"/>
    </location>
</feature>
<dbReference type="Gene3D" id="2.40.10.10">
    <property type="entry name" value="Trypsin-like serine proteases"/>
    <property type="match status" value="1"/>
</dbReference>
<dbReference type="InterPro" id="IPR051487">
    <property type="entry name" value="Ser/Thr_Proteases_Immune/Dev"/>
</dbReference>
<protein>
    <recommendedName>
        <fullName evidence="4">Peptidase S1 domain-containing protein</fullName>
    </recommendedName>
</protein>
<dbReference type="AlphaFoldDB" id="A0AAV5VJV1"/>
<evidence type="ECO:0000256" key="3">
    <source>
        <dbReference type="SAM" id="SignalP"/>
    </source>
</evidence>
<dbReference type="GO" id="GO:0006508">
    <property type="term" value="P:proteolysis"/>
    <property type="evidence" value="ECO:0007669"/>
    <property type="project" value="InterPro"/>
</dbReference>
<comment type="similarity">
    <text evidence="2">Belongs to the peptidase S1 family. CLIP subfamily.</text>
</comment>
<organism evidence="5 6">
    <name type="scientific">Pristionchus fissidentatus</name>
    <dbReference type="NCBI Taxonomy" id="1538716"/>
    <lineage>
        <taxon>Eukaryota</taxon>
        <taxon>Metazoa</taxon>
        <taxon>Ecdysozoa</taxon>
        <taxon>Nematoda</taxon>
        <taxon>Chromadorea</taxon>
        <taxon>Rhabditida</taxon>
        <taxon>Rhabditina</taxon>
        <taxon>Diplogasteromorpha</taxon>
        <taxon>Diplogasteroidea</taxon>
        <taxon>Neodiplogasteridae</taxon>
        <taxon>Pristionchus</taxon>
    </lineage>
</organism>
<dbReference type="GO" id="GO:0004252">
    <property type="term" value="F:serine-type endopeptidase activity"/>
    <property type="evidence" value="ECO:0007669"/>
    <property type="project" value="InterPro"/>
</dbReference>
<dbReference type="InterPro" id="IPR043504">
    <property type="entry name" value="Peptidase_S1_PA_chymotrypsin"/>
</dbReference>